<dbReference type="AlphaFoldDB" id="A0A409Y771"/>
<organism evidence="1 2">
    <name type="scientific">Panaeolus cyanescens</name>
    <dbReference type="NCBI Taxonomy" id="181874"/>
    <lineage>
        <taxon>Eukaryota</taxon>
        <taxon>Fungi</taxon>
        <taxon>Dikarya</taxon>
        <taxon>Basidiomycota</taxon>
        <taxon>Agaricomycotina</taxon>
        <taxon>Agaricomycetes</taxon>
        <taxon>Agaricomycetidae</taxon>
        <taxon>Agaricales</taxon>
        <taxon>Agaricineae</taxon>
        <taxon>Galeropsidaceae</taxon>
        <taxon>Panaeolus</taxon>
    </lineage>
</organism>
<evidence type="ECO:0008006" key="3">
    <source>
        <dbReference type="Google" id="ProtNLM"/>
    </source>
</evidence>
<dbReference type="EMBL" id="NHTK01001375">
    <property type="protein sequence ID" value="PPQ98844.1"/>
    <property type="molecule type" value="Genomic_DNA"/>
</dbReference>
<dbReference type="SUPFAM" id="SSF52047">
    <property type="entry name" value="RNI-like"/>
    <property type="match status" value="1"/>
</dbReference>
<evidence type="ECO:0000313" key="2">
    <source>
        <dbReference type="Proteomes" id="UP000284842"/>
    </source>
</evidence>
<comment type="caution">
    <text evidence="1">The sequence shown here is derived from an EMBL/GenBank/DDBJ whole genome shotgun (WGS) entry which is preliminary data.</text>
</comment>
<dbReference type="OrthoDB" id="10380120at2759"/>
<evidence type="ECO:0000313" key="1">
    <source>
        <dbReference type="EMBL" id="PPQ98844.1"/>
    </source>
</evidence>
<keyword evidence="2" id="KW-1185">Reference proteome</keyword>
<name>A0A409Y771_9AGAR</name>
<dbReference type="Proteomes" id="UP000284842">
    <property type="component" value="Unassembled WGS sequence"/>
</dbReference>
<proteinExistence type="predicted"/>
<reference evidence="1 2" key="1">
    <citation type="journal article" date="2018" name="Evol. Lett.">
        <title>Horizontal gene cluster transfer increased hallucinogenic mushroom diversity.</title>
        <authorList>
            <person name="Reynolds H.T."/>
            <person name="Vijayakumar V."/>
            <person name="Gluck-Thaler E."/>
            <person name="Korotkin H.B."/>
            <person name="Matheny P.B."/>
            <person name="Slot J.C."/>
        </authorList>
    </citation>
    <scope>NUCLEOTIDE SEQUENCE [LARGE SCALE GENOMIC DNA]</scope>
    <source>
        <strain evidence="1 2">2629</strain>
    </source>
</reference>
<accession>A0A409Y771</accession>
<sequence length="395" mass="45147">MTPPEIPSDVIDDIIDQLDSDFDTLKAISASSRIMRHLAQKRLFKTVYLNCYSRCLPNLRLLARASIHNPLLKTYVQYLKITISPRDFHNTELITFISQLTRVRALHLLNNAMLFSDEWQSIPLPFRTALTQVMQSSETLRLENISDMPISNLIHAQNLKTLILMDTTLTAHEEMTSPFDSSKVTSNSTSSIQECVVQFSLARFRPSRNSSTLKVLANMDLSKLSSLKFITNNTANVRALEKITRNAHALKSFKLQVLPSHHNIHLGYLSNELLRALYPILPSLIRLELALCGIEEELASLELLQSLLNPFRDYNALQEFHLRLYLRDEEYDVLSLEDGLADLRNLFRRTDLNWPSFRLASASVMNLDAGILSEDSHKHQVKSQRSDISFLSLLR</sequence>
<dbReference type="InParanoid" id="A0A409Y771"/>
<protein>
    <recommendedName>
        <fullName evidence="3">F-box domain-containing protein</fullName>
    </recommendedName>
</protein>
<gene>
    <name evidence="1" type="ORF">CVT24_003398</name>
</gene>